<evidence type="ECO:0000256" key="1">
    <source>
        <dbReference type="SAM" id="SignalP"/>
    </source>
</evidence>
<dbReference type="SUPFAM" id="SSF51182">
    <property type="entry name" value="RmlC-like cupins"/>
    <property type="match status" value="1"/>
</dbReference>
<dbReference type="Proteomes" id="UP001597018">
    <property type="component" value="Unassembled WGS sequence"/>
</dbReference>
<dbReference type="PANTHER" id="PTHR38599">
    <property type="entry name" value="CUPIN DOMAIN PROTEIN (AFU_ORTHOLOGUE AFUA_3G13620)"/>
    <property type="match status" value="1"/>
</dbReference>
<feature type="signal peptide" evidence="1">
    <location>
        <begin position="1"/>
        <end position="19"/>
    </location>
</feature>
<comment type="caution">
    <text evidence="3">The sequence shown here is derived from an EMBL/GenBank/DDBJ whole genome shotgun (WGS) entry which is preliminary data.</text>
</comment>
<reference evidence="4" key="1">
    <citation type="journal article" date="2019" name="Int. J. Syst. Evol. Microbiol.">
        <title>The Global Catalogue of Microorganisms (GCM) 10K type strain sequencing project: providing services to taxonomists for standard genome sequencing and annotation.</title>
        <authorList>
            <consortium name="The Broad Institute Genomics Platform"/>
            <consortium name="The Broad Institute Genome Sequencing Center for Infectious Disease"/>
            <person name="Wu L."/>
            <person name="Ma J."/>
        </authorList>
    </citation>
    <scope>NUCLEOTIDE SEQUENCE [LARGE SCALE GENOMIC DNA]</scope>
    <source>
        <strain evidence="4">CCUG 56401</strain>
    </source>
</reference>
<accession>A0ABW3FNV0</accession>
<feature type="chain" id="PRO_5045772106" evidence="1">
    <location>
        <begin position="20"/>
        <end position="152"/>
    </location>
</feature>
<keyword evidence="1" id="KW-0732">Signal</keyword>
<evidence type="ECO:0000313" key="4">
    <source>
        <dbReference type="Proteomes" id="UP001597018"/>
    </source>
</evidence>
<evidence type="ECO:0000259" key="2">
    <source>
        <dbReference type="Pfam" id="PF07883"/>
    </source>
</evidence>
<dbReference type="InterPro" id="IPR011051">
    <property type="entry name" value="RmlC_Cupin_sf"/>
</dbReference>
<dbReference type="CDD" id="cd02234">
    <property type="entry name" value="cupin_BLR7677-like"/>
    <property type="match status" value="1"/>
</dbReference>
<feature type="domain" description="Cupin type-2" evidence="2">
    <location>
        <begin position="65"/>
        <end position="137"/>
    </location>
</feature>
<dbReference type="PANTHER" id="PTHR38599:SF1">
    <property type="entry name" value="CUPIN DOMAIN PROTEIN (AFU_ORTHOLOGUE AFUA_3G13620)"/>
    <property type="match status" value="1"/>
</dbReference>
<name>A0ABW3FNV0_9PSEU</name>
<sequence>MIGMRIAGGFLAVATLAGACTAPDQLGAATAPRASTASQPPTETLTPLLQQPLPNVQGKTFTSAIVDFPPGARAAPHRHGEAFVYAYVLEGSVRSALDDKPVGTYRQGENWVEPPGTHHVLTENTSQTDRARLLVVFVSNTGDPLKVNDAHP</sequence>
<dbReference type="PROSITE" id="PS51257">
    <property type="entry name" value="PROKAR_LIPOPROTEIN"/>
    <property type="match status" value="1"/>
</dbReference>
<dbReference type="Gene3D" id="2.60.120.10">
    <property type="entry name" value="Jelly Rolls"/>
    <property type="match status" value="1"/>
</dbReference>
<proteinExistence type="predicted"/>
<dbReference type="Pfam" id="PF07883">
    <property type="entry name" value="Cupin_2"/>
    <property type="match status" value="1"/>
</dbReference>
<dbReference type="InterPro" id="IPR014710">
    <property type="entry name" value="RmlC-like_jellyroll"/>
</dbReference>
<keyword evidence="4" id="KW-1185">Reference proteome</keyword>
<protein>
    <submittedName>
        <fullName evidence="3">Cupin domain-containing protein</fullName>
    </submittedName>
</protein>
<dbReference type="RefSeq" id="WP_263247304.1">
    <property type="nucleotide sequence ID" value="NZ_BAABLT010000020.1"/>
</dbReference>
<gene>
    <name evidence="3" type="ORF">ACFQ16_10690</name>
</gene>
<dbReference type="InterPro" id="IPR013096">
    <property type="entry name" value="Cupin_2"/>
</dbReference>
<organism evidence="3 4">
    <name type="scientific">Saccharopolyspora rosea</name>
    <dbReference type="NCBI Taxonomy" id="524884"/>
    <lineage>
        <taxon>Bacteria</taxon>
        <taxon>Bacillati</taxon>
        <taxon>Actinomycetota</taxon>
        <taxon>Actinomycetes</taxon>
        <taxon>Pseudonocardiales</taxon>
        <taxon>Pseudonocardiaceae</taxon>
        <taxon>Saccharopolyspora</taxon>
    </lineage>
</organism>
<dbReference type="EMBL" id="JBHTIW010000005">
    <property type="protein sequence ID" value="MFD0920206.1"/>
    <property type="molecule type" value="Genomic_DNA"/>
</dbReference>
<evidence type="ECO:0000313" key="3">
    <source>
        <dbReference type="EMBL" id="MFD0920206.1"/>
    </source>
</evidence>